<keyword evidence="2" id="KW-0408">Iron</keyword>
<dbReference type="PANTHER" id="PTHR31356">
    <property type="entry name" value="THYLAKOID LUMENAL 29 KDA PROTEIN, CHLOROPLASTIC-RELATED"/>
    <property type="match status" value="1"/>
</dbReference>
<comment type="similarity">
    <text evidence="4">Belongs to the peroxidase family.</text>
</comment>
<dbReference type="PRINTS" id="PR00458">
    <property type="entry name" value="PEROXIDASE"/>
</dbReference>
<gene>
    <name evidence="8" type="ORF">SLS62_004834</name>
</gene>
<dbReference type="SUPFAM" id="SSF48113">
    <property type="entry name" value="Heme-dependent peroxidases"/>
    <property type="match status" value="1"/>
</dbReference>
<dbReference type="GO" id="GO:0000302">
    <property type="term" value="P:response to reactive oxygen species"/>
    <property type="evidence" value="ECO:0007669"/>
    <property type="project" value="TreeGrafter"/>
</dbReference>
<protein>
    <recommendedName>
        <fullName evidence="10">Peroxidase</fullName>
    </recommendedName>
</protein>
<keyword evidence="3" id="KW-0560">Oxidoreductase</keyword>
<keyword evidence="1" id="KW-0575">Peroxidase</keyword>
<dbReference type="PROSITE" id="PS51212">
    <property type="entry name" value="WSC"/>
    <property type="match status" value="1"/>
</dbReference>
<proteinExistence type="inferred from homology"/>
<dbReference type="AlphaFoldDB" id="A0AAN9USG1"/>
<keyword evidence="2" id="KW-0349">Heme</keyword>
<dbReference type="InterPro" id="IPR002889">
    <property type="entry name" value="WSC_carb-bd"/>
</dbReference>
<dbReference type="InterPro" id="IPR002016">
    <property type="entry name" value="Haem_peroxidase"/>
</dbReference>
<evidence type="ECO:0000313" key="8">
    <source>
        <dbReference type="EMBL" id="KAK7753103.1"/>
    </source>
</evidence>
<sequence>MRWTRSLFLGALALESRVGRADPTWPSPIDELEELMYQVQGYRSRQFGANVIPCTNEASGPGRVAAAEWVRTAFHDMATTSIDTKTNVRSGGVDGSIQYELGYAENIGPAFNTTLIFMKDFLTSRSSLADLIALGMYFAVRSCGGPAIPVAGGRVDASTGGSLSSVPVPQNTAFIFANQFSRMGFSVTEMIQAVACGHTLGSVHAAEFPQMVPVGSAPPNDEVSMDSTMTTFDNRVVTEYVSGNTTNPLVVGPSIKATRNSDFKVFSYDQNVTVNGMTDPAEFSSICQTIFQKMIETVPSSVTLSAPIQPYSVKPVNMQLTLNTGASTLQLSGLIRVRTTTLGGDSVSSITVTFKDRNGGDNCGSAGCTFTASLLGASSGFDDTFVWFPIDHAIPTATGISSFSLTLNMASGATQTADNNGNSYPLQDSILIQMPQSCVLSSTGALTVTAAVRNDRNNLPVNMLLSYKESTGNANLPVPNLKNATVAMSMGDCVGAYTFYTAQYTVPGDLAYASKIDVISGSDTSALNDAFNSASDLGGSCQVFQNPPPYSLCTTGQGTTSTGYCGDSLATTSESGALTECNMVCSGDDTQYCGAGNRLELYSSTATQPTPTATLAPKPTVSPYVRIGCYKEAPSGRALTGAAYTDDGMTLELCASECGSFSYWATEYGRECYCGNTLDASSTPASEEDCNMVCAGDKYEYCGAGNRLELYALNTTDGRE</sequence>
<organism evidence="8 9">
    <name type="scientific">Diatrype stigma</name>
    <dbReference type="NCBI Taxonomy" id="117547"/>
    <lineage>
        <taxon>Eukaryota</taxon>
        <taxon>Fungi</taxon>
        <taxon>Dikarya</taxon>
        <taxon>Ascomycota</taxon>
        <taxon>Pezizomycotina</taxon>
        <taxon>Sordariomycetes</taxon>
        <taxon>Xylariomycetidae</taxon>
        <taxon>Xylariales</taxon>
        <taxon>Diatrypaceae</taxon>
        <taxon>Diatrype</taxon>
    </lineage>
</organism>
<dbReference type="Pfam" id="PF00141">
    <property type="entry name" value="peroxidase"/>
    <property type="match status" value="1"/>
</dbReference>
<evidence type="ECO:0000256" key="4">
    <source>
        <dbReference type="RuleBase" id="RU004241"/>
    </source>
</evidence>
<dbReference type="PROSITE" id="PS50873">
    <property type="entry name" value="PEROXIDASE_4"/>
    <property type="match status" value="1"/>
</dbReference>
<evidence type="ECO:0000259" key="6">
    <source>
        <dbReference type="PROSITE" id="PS50873"/>
    </source>
</evidence>
<evidence type="ECO:0000256" key="1">
    <source>
        <dbReference type="ARBA" id="ARBA00022559"/>
    </source>
</evidence>
<keyword evidence="9" id="KW-1185">Reference proteome</keyword>
<name>A0AAN9USG1_9PEZI</name>
<comment type="caution">
    <text evidence="8">The sequence shown here is derived from an EMBL/GenBank/DDBJ whole genome shotgun (WGS) entry which is preliminary data.</text>
</comment>
<feature type="domain" description="Plant heme peroxidase family profile" evidence="6">
    <location>
        <begin position="66"/>
        <end position="343"/>
    </location>
</feature>
<dbReference type="Proteomes" id="UP001320420">
    <property type="component" value="Unassembled WGS sequence"/>
</dbReference>
<dbReference type="GO" id="GO:0034599">
    <property type="term" value="P:cellular response to oxidative stress"/>
    <property type="evidence" value="ECO:0007669"/>
    <property type="project" value="InterPro"/>
</dbReference>
<keyword evidence="2" id="KW-0479">Metal-binding</keyword>
<dbReference type="InterPro" id="IPR010255">
    <property type="entry name" value="Haem_peroxidase_sf"/>
</dbReference>
<feature type="signal peptide" evidence="5">
    <location>
        <begin position="1"/>
        <end position="21"/>
    </location>
</feature>
<dbReference type="GO" id="GO:0042744">
    <property type="term" value="P:hydrogen peroxide catabolic process"/>
    <property type="evidence" value="ECO:0007669"/>
    <property type="project" value="TreeGrafter"/>
</dbReference>
<dbReference type="Gene3D" id="1.10.520.10">
    <property type="match status" value="1"/>
</dbReference>
<dbReference type="GO" id="GO:0020037">
    <property type="term" value="F:heme binding"/>
    <property type="evidence" value="ECO:0007669"/>
    <property type="project" value="InterPro"/>
</dbReference>
<evidence type="ECO:0000313" key="9">
    <source>
        <dbReference type="Proteomes" id="UP001320420"/>
    </source>
</evidence>
<feature type="chain" id="PRO_5042987310" description="Peroxidase" evidence="5">
    <location>
        <begin position="22"/>
        <end position="720"/>
    </location>
</feature>
<evidence type="ECO:0008006" key="10">
    <source>
        <dbReference type="Google" id="ProtNLM"/>
    </source>
</evidence>
<evidence type="ECO:0000259" key="7">
    <source>
        <dbReference type="PROSITE" id="PS51212"/>
    </source>
</evidence>
<dbReference type="InterPro" id="IPR044831">
    <property type="entry name" value="Ccp1-like"/>
</dbReference>
<keyword evidence="5" id="KW-0732">Signal</keyword>
<evidence type="ECO:0000256" key="2">
    <source>
        <dbReference type="ARBA" id="ARBA00022617"/>
    </source>
</evidence>
<dbReference type="Pfam" id="PF01822">
    <property type="entry name" value="WSC"/>
    <property type="match status" value="1"/>
</dbReference>
<evidence type="ECO:0000256" key="5">
    <source>
        <dbReference type="SAM" id="SignalP"/>
    </source>
</evidence>
<dbReference type="GO" id="GO:0004601">
    <property type="term" value="F:peroxidase activity"/>
    <property type="evidence" value="ECO:0007669"/>
    <property type="project" value="UniProtKB-KW"/>
</dbReference>
<feature type="domain" description="WSC" evidence="7">
    <location>
        <begin position="623"/>
        <end position="714"/>
    </location>
</feature>
<reference evidence="8 9" key="1">
    <citation type="submission" date="2024-02" db="EMBL/GenBank/DDBJ databases">
        <title>De novo assembly and annotation of 12 fungi associated with fruit tree decline syndrome in Ontario, Canada.</title>
        <authorList>
            <person name="Sulman M."/>
            <person name="Ellouze W."/>
            <person name="Ilyukhin E."/>
        </authorList>
    </citation>
    <scope>NUCLEOTIDE SEQUENCE [LARGE SCALE GENOMIC DNA]</scope>
    <source>
        <strain evidence="8 9">M11/M66-122</strain>
    </source>
</reference>
<accession>A0AAN9USG1</accession>
<dbReference type="EMBL" id="JAKJXP020000031">
    <property type="protein sequence ID" value="KAK7753103.1"/>
    <property type="molecule type" value="Genomic_DNA"/>
</dbReference>
<dbReference type="SMART" id="SM00321">
    <property type="entry name" value="WSC"/>
    <property type="match status" value="1"/>
</dbReference>
<evidence type="ECO:0000256" key="3">
    <source>
        <dbReference type="ARBA" id="ARBA00023002"/>
    </source>
</evidence>
<dbReference type="PANTHER" id="PTHR31356:SF53">
    <property type="entry name" value="HEME PEROXIDASE"/>
    <property type="match status" value="1"/>
</dbReference>